<organism evidence="1 2">
    <name type="scientific">Pyronema omphalodes (strain CBS 100304)</name>
    <name type="common">Pyronema confluens</name>
    <dbReference type="NCBI Taxonomy" id="1076935"/>
    <lineage>
        <taxon>Eukaryota</taxon>
        <taxon>Fungi</taxon>
        <taxon>Dikarya</taxon>
        <taxon>Ascomycota</taxon>
        <taxon>Pezizomycotina</taxon>
        <taxon>Pezizomycetes</taxon>
        <taxon>Pezizales</taxon>
        <taxon>Pyronemataceae</taxon>
        <taxon>Pyronema</taxon>
    </lineage>
</organism>
<evidence type="ECO:0000313" key="2">
    <source>
        <dbReference type="Proteomes" id="UP000018144"/>
    </source>
</evidence>
<accession>U4LIW4</accession>
<sequence>MCSGICRRFTAVPGTFQTAIEPVCAALSHCILP</sequence>
<gene>
    <name evidence="1" type="ORF">PCON_03415</name>
</gene>
<proteinExistence type="predicted"/>
<evidence type="ECO:0000313" key="1">
    <source>
        <dbReference type="EMBL" id="CCX16674.1"/>
    </source>
</evidence>
<dbReference type="EMBL" id="HF936498">
    <property type="protein sequence ID" value="CCX16674.1"/>
    <property type="molecule type" value="Genomic_DNA"/>
</dbReference>
<dbReference type="Proteomes" id="UP000018144">
    <property type="component" value="Unassembled WGS sequence"/>
</dbReference>
<protein>
    <submittedName>
        <fullName evidence="1">Uncharacterized protein</fullName>
    </submittedName>
</protein>
<dbReference type="AlphaFoldDB" id="U4LIW4"/>
<name>U4LIW4_PYROM</name>
<keyword evidence="2" id="KW-1185">Reference proteome</keyword>
<reference evidence="1 2" key="1">
    <citation type="journal article" date="2013" name="PLoS Genet.">
        <title>The genome and development-dependent transcriptomes of Pyronema confluens: a window into fungal evolution.</title>
        <authorList>
            <person name="Traeger S."/>
            <person name="Altegoer F."/>
            <person name="Freitag M."/>
            <person name="Gabaldon T."/>
            <person name="Kempken F."/>
            <person name="Kumar A."/>
            <person name="Marcet-Houben M."/>
            <person name="Poggeler S."/>
            <person name="Stajich J.E."/>
            <person name="Nowrousian M."/>
        </authorList>
    </citation>
    <scope>NUCLEOTIDE SEQUENCE [LARGE SCALE GENOMIC DNA]</scope>
    <source>
        <strain evidence="2">CBS 100304</strain>
        <tissue evidence="1">Vegetative mycelium</tissue>
    </source>
</reference>